<evidence type="ECO:0000259" key="3">
    <source>
        <dbReference type="SMART" id="SM00701"/>
    </source>
</evidence>
<name>A0AAW5HYM8_9CORY</name>
<dbReference type="RefSeq" id="WP_252931680.1">
    <property type="nucleotide sequence ID" value="NZ_JAEUWV010000012.1"/>
</dbReference>
<dbReference type="CDD" id="cd06583">
    <property type="entry name" value="PGRP"/>
    <property type="match status" value="1"/>
</dbReference>
<dbReference type="GO" id="GO:0008270">
    <property type="term" value="F:zinc ion binding"/>
    <property type="evidence" value="ECO:0007669"/>
    <property type="project" value="InterPro"/>
</dbReference>
<comment type="similarity">
    <text evidence="1">Belongs to the N-acetylmuramoyl-L-alanine amidase 2 family.</text>
</comment>
<evidence type="ECO:0000313" key="4">
    <source>
        <dbReference type="EMBL" id="MCO6394955.1"/>
    </source>
</evidence>
<dbReference type="PANTHER" id="PTHR11022">
    <property type="entry name" value="PEPTIDOGLYCAN RECOGNITION PROTEIN"/>
    <property type="match status" value="1"/>
</dbReference>
<feature type="domain" description="Peptidoglycan recognition protein family" evidence="3">
    <location>
        <begin position="203"/>
        <end position="343"/>
    </location>
</feature>
<dbReference type="SUPFAM" id="SSF55846">
    <property type="entry name" value="N-acetylmuramoyl-L-alanine amidase-like"/>
    <property type="match status" value="1"/>
</dbReference>
<keyword evidence="5" id="KW-1185">Reference proteome</keyword>
<feature type="compositionally biased region" description="Polar residues" evidence="2">
    <location>
        <begin position="436"/>
        <end position="450"/>
    </location>
</feature>
<dbReference type="GO" id="GO:0009253">
    <property type="term" value="P:peptidoglycan catabolic process"/>
    <property type="evidence" value="ECO:0007669"/>
    <property type="project" value="InterPro"/>
</dbReference>
<accession>A0AAW5HYM8</accession>
<dbReference type="EMBL" id="JAEUWV010000012">
    <property type="protein sequence ID" value="MCO6394955.1"/>
    <property type="molecule type" value="Genomic_DNA"/>
</dbReference>
<dbReference type="InterPro" id="IPR006619">
    <property type="entry name" value="PGRP_domain_met/bac"/>
</dbReference>
<feature type="region of interest" description="Disordered" evidence="2">
    <location>
        <begin position="429"/>
        <end position="450"/>
    </location>
</feature>
<organism evidence="4 5">
    <name type="scientific">Corynebacterium lipophilum</name>
    <dbReference type="NCBI Taxonomy" id="2804918"/>
    <lineage>
        <taxon>Bacteria</taxon>
        <taxon>Bacillati</taxon>
        <taxon>Actinomycetota</taxon>
        <taxon>Actinomycetes</taxon>
        <taxon>Mycobacteriales</taxon>
        <taxon>Corynebacteriaceae</taxon>
        <taxon>Corynebacterium</taxon>
    </lineage>
</organism>
<sequence length="628" mass="66918">MQQRKRLNGQSSRMRPLMAAVVSVALVVAGAFGGNHIVQVQSAAPAQMDVYNASESFARGANITVDDAAVRTQGEETEERRVVKEFTRDREFTLFGLTWKGDRDIVAYVRAQRADGSWTEWFEMDPLDAAPGTDTFGTEPIFVEPTKRVQVSTGNVDLLENGRKDSTAPNAATDIQAVFIDGGTGTVNGTIKPVVDSYTYGMPKVITRAQWGAGKNSNPTYTAPVTAATVHHTAGSNNYTEAQAPGIVRGIWNYHTYTLGWGDVGYNAMVDKYGNIYEGRYGGLDRAVQGAHVGGFNQNTWGVSVLGNYQTAVPTRASLQALGDIIGWKAAVSGFDPMGSSYHYADFDFKGSKYRAGQGGMFPNINAHRDFHYNECPGQNLYNQMGTVRTIANTKYRALKNSSEFTPPGDYTGPVTDTTVGDLLDALGSGKKESDTVTNPDGTTTQVTNSGSSDNISLSGIASGDAVAIAAAVGTLAGLIFLYAKANDLLPGGIQNLAGVEIAPGLTLQQIAPYIEPMLKFAGQNDLAAVWKQFEPTLGAVIGGVGGVGGNDFGFFQNGIAVRNAKGEAFTMFTKIANAWLQQGLDAGPLGLPVNSEHPIGDGLFRVDFQGGDITYNQHTNTINIGVH</sequence>
<dbReference type="PANTHER" id="PTHR11022:SF41">
    <property type="entry name" value="PEPTIDOGLYCAN-RECOGNITION PROTEIN LC-RELATED"/>
    <property type="match status" value="1"/>
</dbReference>
<dbReference type="InterPro" id="IPR036505">
    <property type="entry name" value="Amidase/PGRP_sf"/>
</dbReference>
<dbReference type="Proteomes" id="UP001205920">
    <property type="component" value="Unassembled WGS sequence"/>
</dbReference>
<dbReference type="Pfam" id="PF01510">
    <property type="entry name" value="Amidase_2"/>
    <property type="match status" value="1"/>
</dbReference>
<evidence type="ECO:0000256" key="1">
    <source>
        <dbReference type="ARBA" id="ARBA00007553"/>
    </source>
</evidence>
<dbReference type="AlphaFoldDB" id="A0AAW5HYM8"/>
<dbReference type="GO" id="GO:0008745">
    <property type="term" value="F:N-acetylmuramoyl-L-alanine amidase activity"/>
    <property type="evidence" value="ECO:0007669"/>
    <property type="project" value="InterPro"/>
</dbReference>
<evidence type="ECO:0000313" key="5">
    <source>
        <dbReference type="Proteomes" id="UP001205920"/>
    </source>
</evidence>
<gene>
    <name evidence="4" type="ORF">JMN37_08225</name>
</gene>
<evidence type="ECO:0000256" key="2">
    <source>
        <dbReference type="SAM" id="MobiDB-lite"/>
    </source>
</evidence>
<reference evidence="4 5" key="1">
    <citation type="submission" date="2021-01" db="EMBL/GenBank/DDBJ databases">
        <title>Identification and Characterization of Corynebacterium sp.</title>
        <authorList>
            <person name="Luo Q."/>
            <person name="Qu P."/>
            <person name="Chen Q."/>
        </authorList>
    </citation>
    <scope>NUCLEOTIDE SEQUENCE [LARGE SCALE GENOMIC DNA]</scope>
    <source>
        <strain evidence="4 5">MC-18</strain>
    </source>
</reference>
<dbReference type="SMART" id="SM00701">
    <property type="entry name" value="PGRP"/>
    <property type="match status" value="1"/>
</dbReference>
<dbReference type="Gene3D" id="3.40.80.10">
    <property type="entry name" value="Peptidoglycan recognition protein-like"/>
    <property type="match status" value="1"/>
</dbReference>
<protein>
    <submittedName>
        <fullName evidence="4">N-acetylmuramoyl-L-alanine amidase</fullName>
    </submittedName>
</protein>
<proteinExistence type="inferred from homology"/>
<comment type="caution">
    <text evidence="4">The sequence shown here is derived from an EMBL/GenBank/DDBJ whole genome shotgun (WGS) entry which is preliminary data.</text>
</comment>
<dbReference type="InterPro" id="IPR002502">
    <property type="entry name" value="Amidase_domain"/>
</dbReference>
<dbReference type="InterPro" id="IPR015510">
    <property type="entry name" value="PGRP"/>
</dbReference>